<proteinExistence type="predicted"/>
<evidence type="ECO:0008006" key="4">
    <source>
        <dbReference type="Google" id="ProtNLM"/>
    </source>
</evidence>
<feature type="transmembrane region" description="Helical" evidence="1">
    <location>
        <begin position="6"/>
        <end position="27"/>
    </location>
</feature>
<keyword evidence="1" id="KW-1133">Transmembrane helix</keyword>
<organism evidence="2 3">
    <name type="scientific">Butyrivibrio proteoclasticus</name>
    <dbReference type="NCBI Taxonomy" id="43305"/>
    <lineage>
        <taxon>Bacteria</taxon>
        <taxon>Bacillati</taxon>
        <taxon>Bacillota</taxon>
        <taxon>Clostridia</taxon>
        <taxon>Lachnospirales</taxon>
        <taxon>Lachnospiraceae</taxon>
        <taxon>Butyrivibrio</taxon>
    </lineage>
</organism>
<keyword evidence="1" id="KW-0812">Transmembrane</keyword>
<sequence length="362" mass="42221">MTKKQVAKIVVFIMIVSWILLHVTYCIRTNGDVKDRFVGFYSEKKNTIDAVMIGSSPVYPCISNPMIYGDMGITLYPLASNMQRPVATKYLIEEVLKTQTPDLFIFEMRMWTAEDENLLGNMAHTREVTDNLKYSINRIKTINAMVEDPSERLSYYFDIFKYHSNWKTLALWSQLRTFMYEYPDDYKGFVPFSTVGPAPKTDNAAITDREPIPAEQEEYLTDLLTYLKEKNLNALFVITPYDVQEDEQKKINYISDMVTTAGYSFLDMDQYVDEIGLDYDVDFKDYGTHTNIVGAYKVTKFFEDYLKENYVDKGVLDDHRGDSGYKSWDEAYKLWLDAYETGSEKVFYNAENKIYYDLEEGE</sequence>
<protein>
    <recommendedName>
        <fullName evidence="4">SGNH/GDSL hydrolase family protein</fullName>
    </recommendedName>
</protein>
<reference evidence="3" key="1">
    <citation type="submission" date="2016-10" db="EMBL/GenBank/DDBJ databases">
        <authorList>
            <person name="Varghese N."/>
            <person name="Submissions S."/>
        </authorList>
    </citation>
    <scope>NUCLEOTIDE SEQUENCE [LARGE SCALE GENOMIC DNA]</scope>
    <source>
        <strain evidence="3">P18</strain>
    </source>
</reference>
<evidence type="ECO:0000313" key="2">
    <source>
        <dbReference type="EMBL" id="SFP34813.1"/>
    </source>
</evidence>
<keyword evidence="3" id="KW-1185">Reference proteome</keyword>
<name>A0A1I5PLB5_9FIRM</name>
<keyword evidence="1" id="KW-0472">Membrane</keyword>
<evidence type="ECO:0000256" key="1">
    <source>
        <dbReference type="SAM" id="Phobius"/>
    </source>
</evidence>
<dbReference type="Proteomes" id="UP000182624">
    <property type="component" value="Unassembled WGS sequence"/>
</dbReference>
<dbReference type="AlphaFoldDB" id="A0A1I5PLB5"/>
<accession>A0A1I5PLB5</accession>
<evidence type="ECO:0000313" key="3">
    <source>
        <dbReference type="Proteomes" id="UP000182624"/>
    </source>
</evidence>
<dbReference type="OrthoDB" id="9796702at2"/>
<dbReference type="RefSeq" id="WP_074882739.1">
    <property type="nucleotide sequence ID" value="NZ_FOXO01000001.1"/>
</dbReference>
<gene>
    <name evidence="2" type="ORF">SAMN04487928_10152</name>
</gene>
<dbReference type="EMBL" id="FOXO01000001">
    <property type="protein sequence ID" value="SFP34813.1"/>
    <property type="molecule type" value="Genomic_DNA"/>
</dbReference>